<dbReference type="Proteomes" id="UP001141552">
    <property type="component" value="Unassembled WGS sequence"/>
</dbReference>
<feature type="compositionally biased region" description="Low complexity" evidence="1">
    <location>
        <begin position="59"/>
        <end position="73"/>
    </location>
</feature>
<comment type="caution">
    <text evidence="2">The sequence shown here is derived from an EMBL/GenBank/DDBJ whole genome shotgun (WGS) entry which is preliminary data.</text>
</comment>
<dbReference type="EMBL" id="JAKUCV010005831">
    <property type="protein sequence ID" value="KAJ4829669.1"/>
    <property type="molecule type" value="Genomic_DNA"/>
</dbReference>
<protein>
    <recommendedName>
        <fullName evidence="4">Serine-rich protein-like protein</fullName>
    </recommendedName>
</protein>
<name>A0A9Q0FDT1_9ROSI</name>
<evidence type="ECO:0008006" key="4">
    <source>
        <dbReference type="Google" id="ProtNLM"/>
    </source>
</evidence>
<dbReference type="OrthoDB" id="1931102at2759"/>
<gene>
    <name evidence="2" type="ORF">Tsubulata_034583</name>
</gene>
<reference evidence="2" key="1">
    <citation type="submission" date="2022-02" db="EMBL/GenBank/DDBJ databases">
        <authorList>
            <person name="Henning P.M."/>
            <person name="McCubbin A.G."/>
            <person name="Shore J.S."/>
        </authorList>
    </citation>
    <scope>NUCLEOTIDE SEQUENCE</scope>
    <source>
        <strain evidence="2">F60SS</strain>
        <tissue evidence="2">Leaves</tissue>
    </source>
</reference>
<feature type="compositionally biased region" description="Low complexity" evidence="1">
    <location>
        <begin position="26"/>
        <end position="50"/>
    </location>
</feature>
<feature type="region of interest" description="Disordered" evidence="1">
    <location>
        <begin position="191"/>
        <end position="216"/>
    </location>
</feature>
<organism evidence="2 3">
    <name type="scientific">Turnera subulata</name>
    <dbReference type="NCBI Taxonomy" id="218843"/>
    <lineage>
        <taxon>Eukaryota</taxon>
        <taxon>Viridiplantae</taxon>
        <taxon>Streptophyta</taxon>
        <taxon>Embryophyta</taxon>
        <taxon>Tracheophyta</taxon>
        <taxon>Spermatophyta</taxon>
        <taxon>Magnoliopsida</taxon>
        <taxon>eudicotyledons</taxon>
        <taxon>Gunneridae</taxon>
        <taxon>Pentapetalae</taxon>
        <taxon>rosids</taxon>
        <taxon>fabids</taxon>
        <taxon>Malpighiales</taxon>
        <taxon>Passifloraceae</taxon>
        <taxon>Turnera</taxon>
    </lineage>
</organism>
<reference evidence="2" key="2">
    <citation type="journal article" date="2023" name="Plants (Basel)">
        <title>Annotation of the Turnera subulata (Passifloraceae) Draft Genome Reveals the S-Locus Evolved after the Divergence of Turneroideae from Passifloroideae in a Stepwise Manner.</title>
        <authorList>
            <person name="Henning P.M."/>
            <person name="Roalson E.H."/>
            <person name="Mir W."/>
            <person name="McCubbin A.G."/>
            <person name="Shore J.S."/>
        </authorList>
    </citation>
    <scope>NUCLEOTIDE SEQUENCE</scope>
    <source>
        <strain evidence="2">F60SS</strain>
    </source>
</reference>
<dbReference type="PANTHER" id="PTHR33132:SF135">
    <property type="entry name" value="OS02G0799700 PROTEIN"/>
    <property type="match status" value="1"/>
</dbReference>
<dbReference type="PANTHER" id="PTHR33132">
    <property type="entry name" value="OSJNBB0118P14.9 PROTEIN"/>
    <property type="match status" value="1"/>
</dbReference>
<dbReference type="AlphaFoldDB" id="A0A9Q0FDT1"/>
<evidence type="ECO:0000313" key="3">
    <source>
        <dbReference type="Proteomes" id="UP001141552"/>
    </source>
</evidence>
<evidence type="ECO:0000313" key="2">
    <source>
        <dbReference type="EMBL" id="KAJ4829669.1"/>
    </source>
</evidence>
<feature type="region of interest" description="Disordered" evidence="1">
    <location>
        <begin position="1"/>
        <end position="105"/>
    </location>
</feature>
<sequence length="216" mass="23194">MAMASSRAKSKDPHLSTHYSPPPPSISQSSAFSSTSTSTSTFFARATSPSRVRFSPHVSSATTASASTASQSSLRFSIDHRPISPGRSISVTRHHHHHRAANADDGHKRTCLCSPTNHPGSFRCAFHRSLAKKSGGYGNRHDGNGNGGGGSSSFRALHFRRSAMTNSLVRIGGVEGELVKRALSALIRPSSHHLRRRSDFQPRPSRLSVMSKADGL</sequence>
<proteinExistence type="predicted"/>
<evidence type="ECO:0000256" key="1">
    <source>
        <dbReference type="SAM" id="MobiDB-lite"/>
    </source>
</evidence>
<keyword evidence="3" id="KW-1185">Reference proteome</keyword>
<accession>A0A9Q0FDT1</accession>